<keyword evidence="5" id="KW-0378">Hydrolase</keyword>
<reference evidence="8" key="1">
    <citation type="submission" date="2023-04" db="EMBL/GenBank/DDBJ databases">
        <title>Phytophthora fragariaefolia NBRC 109709.</title>
        <authorList>
            <person name="Ichikawa N."/>
            <person name="Sato H."/>
            <person name="Tonouchi N."/>
        </authorList>
    </citation>
    <scope>NUCLEOTIDE SEQUENCE</scope>
    <source>
        <strain evidence="8">NBRC 109709</strain>
    </source>
</reference>
<dbReference type="OrthoDB" id="123026at2759"/>
<dbReference type="EMBL" id="BSXT01001112">
    <property type="protein sequence ID" value="GMF38688.1"/>
    <property type="molecule type" value="Genomic_DNA"/>
</dbReference>
<accession>A0A9W6XHA3</accession>
<evidence type="ECO:0000256" key="3">
    <source>
        <dbReference type="ARBA" id="ARBA00022722"/>
    </source>
</evidence>
<feature type="domain" description="Reverse transcriptase RNase H-like" evidence="7">
    <location>
        <begin position="66"/>
        <end position="142"/>
    </location>
</feature>
<evidence type="ECO:0000256" key="5">
    <source>
        <dbReference type="ARBA" id="ARBA00022801"/>
    </source>
</evidence>
<protein>
    <submittedName>
        <fullName evidence="8">Unnamed protein product</fullName>
    </submittedName>
</protein>
<keyword evidence="1" id="KW-0808">Transferase</keyword>
<evidence type="ECO:0000259" key="7">
    <source>
        <dbReference type="Pfam" id="PF17917"/>
    </source>
</evidence>
<evidence type="ECO:0000256" key="2">
    <source>
        <dbReference type="ARBA" id="ARBA00022695"/>
    </source>
</evidence>
<evidence type="ECO:0000313" key="8">
    <source>
        <dbReference type="EMBL" id="GMF38688.1"/>
    </source>
</evidence>
<dbReference type="Proteomes" id="UP001165121">
    <property type="component" value="Unassembled WGS sequence"/>
</dbReference>
<keyword evidence="2" id="KW-0548">Nucleotidyltransferase</keyword>
<evidence type="ECO:0000313" key="9">
    <source>
        <dbReference type="Proteomes" id="UP001165121"/>
    </source>
</evidence>
<dbReference type="InterPro" id="IPR041373">
    <property type="entry name" value="RT_RNaseH"/>
</dbReference>
<dbReference type="Pfam" id="PF17917">
    <property type="entry name" value="RT_RNaseH"/>
    <property type="match status" value="1"/>
</dbReference>
<evidence type="ECO:0000256" key="6">
    <source>
        <dbReference type="ARBA" id="ARBA00022918"/>
    </source>
</evidence>
<sequence>MVDYARTTAPLQEKLGQVMRARGRRKAQLSDASLDWSDDEAAAYRETLAMVERSCKPVFPDKAATVCMFTDASLTGHALRNWSIVEKEGYPIVKVCADLDYMLVQEGGFRVYCDHSNMIKHFSPDREVKQHVKGKLQRWTLTVVGCRYVINHIAGENNLWADIVSRWGQPADGITGTTLALKRVTTRSAQTLLKLRPLQDGHFVWPTRADVVKAQAKYRRDAPVGAVMSDGSGQVVGPFQGERQFEALTCGSTLRGARPPWRSRDGGTT</sequence>
<dbReference type="GO" id="GO:0004519">
    <property type="term" value="F:endonuclease activity"/>
    <property type="evidence" value="ECO:0007669"/>
    <property type="project" value="UniProtKB-KW"/>
</dbReference>
<organism evidence="8 9">
    <name type="scientific">Phytophthora fragariaefolia</name>
    <dbReference type="NCBI Taxonomy" id="1490495"/>
    <lineage>
        <taxon>Eukaryota</taxon>
        <taxon>Sar</taxon>
        <taxon>Stramenopiles</taxon>
        <taxon>Oomycota</taxon>
        <taxon>Peronosporomycetes</taxon>
        <taxon>Peronosporales</taxon>
        <taxon>Peronosporaceae</taxon>
        <taxon>Phytophthora</taxon>
    </lineage>
</organism>
<dbReference type="AlphaFoldDB" id="A0A9W6XHA3"/>
<keyword evidence="4" id="KW-0255">Endonuclease</keyword>
<dbReference type="GO" id="GO:0016787">
    <property type="term" value="F:hydrolase activity"/>
    <property type="evidence" value="ECO:0007669"/>
    <property type="project" value="UniProtKB-KW"/>
</dbReference>
<dbReference type="GO" id="GO:0003964">
    <property type="term" value="F:RNA-directed DNA polymerase activity"/>
    <property type="evidence" value="ECO:0007669"/>
    <property type="project" value="UniProtKB-KW"/>
</dbReference>
<keyword evidence="6" id="KW-0695">RNA-directed DNA polymerase</keyword>
<keyword evidence="3" id="KW-0540">Nuclease</keyword>
<dbReference type="InterPro" id="IPR043502">
    <property type="entry name" value="DNA/RNA_pol_sf"/>
</dbReference>
<dbReference type="SUPFAM" id="SSF56672">
    <property type="entry name" value="DNA/RNA polymerases"/>
    <property type="match status" value="1"/>
</dbReference>
<name>A0A9W6XHA3_9STRA</name>
<evidence type="ECO:0000256" key="4">
    <source>
        <dbReference type="ARBA" id="ARBA00022759"/>
    </source>
</evidence>
<comment type="caution">
    <text evidence="8">The sequence shown here is derived from an EMBL/GenBank/DDBJ whole genome shotgun (WGS) entry which is preliminary data.</text>
</comment>
<evidence type="ECO:0000256" key="1">
    <source>
        <dbReference type="ARBA" id="ARBA00022679"/>
    </source>
</evidence>
<proteinExistence type="predicted"/>
<keyword evidence="9" id="KW-1185">Reference proteome</keyword>
<gene>
    <name evidence="8" type="ORF">Pfra01_001123700</name>
</gene>